<dbReference type="AlphaFoldDB" id="A0A0D0CSJ3"/>
<accession>A0A0D0CSJ3</accession>
<reference evidence="2" key="2">
    <citation type="submission" date="2015-01" db="EMBL/GenBank/DDBJ databases">
        <title>Evolutionary Origins and Diversification of the Mycorrhizal Mutualists.</title>
        <authorList>
            <consortium name="DOE Joint Genome Institute"/>
            <consortium name="Mycorrhizal Genomics Consortium"/>
            <person name="Kohler A."/>
            <person name="Kuo A."/>
            <person name="Nagy L.G."/>
            <person name="Floudas D."/>
            <person name="Copeland A."/>
            <person name="Barry K.W."/>
            <person name="Cichocki N."/>
            <person name="Veneault-Fourrey C."/>
            <person name="LaButti K."/>
            <person name="Lindquist E.A."/>
            <person name="Lipzen A."/>
            <person name="Lundell T."/>
            <person name="Morin E."/>
            <person name="Murat C."/>
            <person name="Riley R."/>
            <person name="Ohm R."/>
            <person name="Sun H."/>
            <person name="Tunlid A."/>
            <person name="Henrissat B."/>
            <person name="Grigoriev I.V."/>
            <person name="Hibbett D.S."/>
            <person name="Martin F."/>
        </authorList>
    </citation>
    <scope>NUCLEOTIDE SEQUENCE [LARGE SCALE GENOMIC DNA]</scope>
    <source>
        <strain evidence="2">Ve08.2h10</strain>
    </source>
</reference>
<gene>
    <name evidence="1" type="ORF">PAXRUDRAFT_164245</name>
</gene>
<dbReference type="InParanoid" id="A0A0D0CSJ3"/>
<protein>
    <submittedName>
        <fullName evidence="1">Uncharacterized protein</fullName>
    </submittedName>
</protein>
<proteinExistence type="predicted"/>
<sequence>MDGPLLWTCCQGLVPCPGNMPQQWSIHGPVILFVVFLFNAEPNSLHAIIQEYL</sequence>
<name>A0A0D0CSJ3_9AGAM</name>
<dbReference type="Proteomes" id="UP000054538">
    <property type="component" value="Unassembled WGS sequence"/>
</dbReference>
<organism evidence="1 2">
    <name type="scientific">Paxillus rubicundulus Ve08.2h10</name>
    <dbReference type="NCBI Taxonomy" id="930991"/>
    <lineage>
        <taxon>Eukaryota</taxon>
        <taxon>Fungi</taxon>
        <taxon>Dikarya</taxon>
        <taxon>Basidiomycota</taxon>
        <taxon>Agaricomycotina</taxon>
        <taxon>Agaricomycetes</taxon>
        <taxon>Agaricomycetidae</taxon>
        <taxon>Boletales</taxon>
        <taxon>Paxilineae</taxon>
        <taxon>Paxillaceae</taxon>
        <taxon>Paxillus</taxon>
    </lineage>
</organism>
<dbReference type="EMBL" id="KN826621">
    <property type="protein sequence ID" value="KIK78343.1"/>
    <property type="molecule type" value="Genomic_DNA"/>
</dbReference>
<keyword evidence="2" id="KW-1185">Reference proteome</keyword>
<reference evidence="1 2" key="1">
    <citation type="submission" date="2014-04" db="EMBL/GenBank/DDBJ databases">
        <authorList>
            <consortium name="DOE Joint Genome Institute"/>
            <person name="Kuo A."/>
            <person name="Kohler A."/>
            <person name="Jargeat P."/>
            <person name="Nagy L.G."/>
            <person name="Floudas D."/>
            <person name="Copeland A."/>
            <person name="Barry K.W."/>
            <person name="Cichocki N."/>
            <person name="Veneault-Fourrey C."/>
            <person name="LaButti K."/>
            <person name="Lindquist E.A."/>
            <person name="Lipzen A."/>
            <person name="Lundell T."/>
            <person name="Morin E."/>
            <person name="Murat C."/>
            <person name="Sun H."/>
            <person name="Tunlid A."/>
            <person name="Henrissat B."/>
            <person name="Grigoriev I.V."/>
            <person name="Hibbett D.S."/>
            <person name="Martin F."/>
            <person name="Nordberg H.P."/>
            <person name="Cantor M.N."/>
            <person name="Hua S.X."/>
        </authorList>
    </citation>
    <scope>NUCLEOTIDE SEQUENCE [LARGE SCALE GENOMIC DNA]</scope>
    <source>
        <strain evidence="1 2">Ve08.2h10</strain>
    </source>
</reference>
<dbReference type="OrthoDB" id="10389758at2759"/>
<dbReference type="HOGENOM" id="CLU_3069336_0_0_1"/>
<evidence type="ECO:0000313" key="2">
    <source>
        <dbReference type="Proteomes" id="UP000054538"/>
    </source>
</evidence>
<evidence type="ECO:0000313" key="1">
    <source>
        <dbReference type="EMBL" id="KIK78343.1"/>
    </source>
</evidence>